<dbReference type="InterPro" id="IPR016097">
    <property type="entry name" value="DUF695"/>
</dbReference>
<dbReference type="Pfam" id="PF05117">
    <property type="entry name" value="DUF695"/>
    <property type="match status" value="1"/>
</dbReference>
<gene>
    <name evidence="3" type="ORF">EYD46_08130</name>
</gene>
<dbReference type="SUPFAM" id="SSF89946">
    <property type="entry name" value="Hypothetical protein VC0424"/>
    <property type="match status" value="1"/>
</dbReference>
<dbReference type="EMBL" id="SIRS01000003">
    <property type="protein sequence ID" value="TBN16592.1"/>
    <property type="molecule type" value="Genomic_DNA"/>
</dbReference>
<accession>A0A4Q9FQ59</accession>
<protein>
    <submittedName>
        <fullName evidence="3">DUF695 domain-containing protein</fullName>
    </submittedName>
</protein>
<feature type="domain" description="DUF695" evidence="1">
    <location>
        <begin position="46"/>
        <end position="181"/>
    </location>
</feature>
<reference evidence="3 4" key="1">
    <citation type="journal article" date="2015" name="Int. J. Syst. Evol. Microbiol.">
        <title>Hyunsoonleella pacifica sp. nov., isolated from seawater of South Pacific Gyre.</title>
        <authorList>
            <person name="Gao X."/>
            <person name="Zhang Z."/>
            <person name="Dai X."/>
            <person name="Zhang X.H."/>
        </authorList>
    </citation>
    <scope>NUCLEOTIDE SEQUENCE [LARGE SCALE GENOMIC DNA]</scope>
    <source>
        <strain evidence="3 4">SW033</strain>
    </source>
</reference>
<dbReference type="OrthoDB" id="7839302at2"/>
<evidence type="ECO:0000259" key="2">
    <source>
        <dbReference type="Pfam" id="PF06877"/>
    </source>
</evidence>
<dbReference type="InterPro" id="IPR009671">
    <property type="entry name" value="RraB_dom"/>
</dbReference>
<comment type="caution">
    <text evidence="3">The sequence shown here is derived from an EMBL/GenBank/DDBJ whole genome shotgun (WGS) entry which is preliminary data.</text>
</comment>
<feature type="domain" description="Regulator of ribonuclease activity B" evidence="2">
    <location>
        <begin position="195"/>
        <end position="289"/>
    </location>
</feature>
<dbReference type="Gene3D" id="3.30.70.970">
    <property type="entry name" value="RraB-like"/>
    <property type="match status" value="1"/>
</dbReference>
<evidence type="ECO:0000313" key="4">
    <source>
        <dbReference type="Proteomes" id="UP000292372"/>
    </source>
</evidence>
<organism evidence="3 4">
    <name type="scientific">Hyunsoonleella pacifica</name>
    <dbReference type="NCBI Taxonomy" id="1080224"/>
    <lineage>
        <taxon>Bacteria</taxon>
        <taxon>Pseudomonadati</taxon>
        <taxon>Bacteroidota</taxon>
        <taxon>Flavobacteriia</taxon>
        <taxon>Flavobacteriales</taxon>
        <taxon>Flavobacteriaceae</taxon>
    </lineage>
</organism>
<evidence type="ECO:0000313" key="3">
    <source>
        <dbReference type="EMBL" id="TBN16592.1"/>
    </source>
</evidence>
<dbReference type="AlphaFoldDB" id="A0A4Q9FQ59"/>
<name>A0A4Q9FQ59_9FLAO</name>
<dbReference type="Pfam" id="PF06877">
    <property type="entry name" value="RraB"/>
    <property type="match status" value="1"/>
</dbReference>
<dbReference type="Proteomes" id="UP000292372">
    <property type="component" value="Unassembled WGS sequence"/>
</dbReference>
<keyword evidence="4" id="KW-1185">Reference proteome</keyword>
<dbReference type="RefSeq" id="WP_130936573.1">
    <property type="nucleotide sequence ID" value="NZ_BMEE01000002.1"/>
</dbReference>
<proteinExistence type="predicted"/>
<dbReference type="InterPro" id="IPR036701">
    <property type="entry name" value="RraB-like_sf"/>
</dbReference>
<evidence type="ECO:0000259" key="1">
    <source>
        <dbReference type="Pfam" id="PF05117"/>
    </source>
</evidence>
<sequence length="293" mass="34848">MKLLLYSLRRLYPKTNILSNILKKSAVYILGLFLCANLVSQVKTEHWETYMASYENGKPGSTTIRMDLIDKAPVEDYNYVLVTGVNYESEREDGLPKGDVTFKLLHTIDDALQAFLNKEIECILVGSFTHNFERLGYFYLKSNEDVKEKVEAFYKEHYPDKTYYLNIKEDKEWQYYKEFLYPNEKTQNYMLDVRLINELKEAGDDITKERRVDHWMYFRNEEDLDRFTEDIIKLNFKIEFSGRKGVAKFPYSLQFYKYNKADIDTINPITSMLQKMAKKYNAKYDGWETIITN</sequence>